<evidence type="ECO:0000313" key="1">
    <source>
        <dbReference type="EMBL" id="KAF2834179.1"/>
    </source>
</evidence>
<dbReference type="Proteomes" id="UP000799429">
    <property type="component" value="Unassembled WGS sequence"/>
</dbReference>
<proteinExistence type="predicted"/>
<accession>A0A9P4VN63</accession>
<protein>
    <submittedName>
        <fullName evidence="1">Uncharacterized protein</fullName>
    </submittedName>
</protein>
<evidence type="ECO:0000313" key="2">
    <source>
        <dbReference type="Proteomes" id="UP000799429"/>
    </source>
</evidence>
<dbReference type="OrthoDB" id="5143345at2759"/>
<gene>
    <name evidence="1" type="ORF">M501DRAFT_1061913</name>
</gene>
<name>A0A9P4VN63_9PEZI</name>
<organism evidence="1 2">
    <name type="scientific">Patellaria atrata CBS 101060</name>
    <dbReference type="NCBI Taxonomy" id="1346257"/>
    <lineage>
        <taxon>Eukaryota</taxon>
        <taxon>Fungi</taxon>
        <taxon>Dikarya</taxon>
        <taxon>Ascomycota</taxon>
        <taxon>Pezizomycotina</taxon>
        <taxon>Dothideomycetes</taxon>
        <taxon>Dothideomycetes incertae sedis</taxon>
        <taxon>Patellariales</taxon>
        <taxon>Patellariaceae</taxon>
        <taxon>Patellaria</taxon>
    </lineage>
</organism>
<reference evidence="1" key="1">
    <citation type="journal article" date="2020" name="Stud. Mycol.">
        <title>101 Dothideomycetes genomes: a test case for predicting lifestyles and emergence of pathogens.</title>
        <authorList>
            <person name="Haridas S."/>
            <person name="Albert R."/>
            <person name="Binder M."/>
            <person name="Bloem J."/>
            <person name="Labutti K."/>
            <person name="Salamov A."/>
            <person name="Andreopoulos B."/>
            <person name="Baker S."/>
            <person name="Barry K."/>
            <person name="Bills G."/>
            <person name="Bluhm B."/>
            <person name="Cannon C."/>
            <person name="Castanera R."/>
            <person name="Culley D."/>
            <person name="Daum C."/>
            <person name="Ezra D."/>
            <person name="Gonzalez J."/>
            <person name="Henrissat B."/>
            <person name="Kuo A."/>
            <person name="Liang C."/>
            <person name="Lipzen A."/>
            <person name="Lutzoni F."/>
            <person name="Magnuson J."/>
            <person name="Mondo S."/>
            <person name="Nolan M."/>
            <person name="Ohm R."/>
            <person name="Pangilinan J."/>
            <person name="Park H.-J."/>
            <person name="Ramirez L."/>
            <person name="Alfaro M."/>
            <person name="Sun H."/>
            <person name="Tritt A."/>
            <person name="Yoshinaga Y."/>
            <person name="Zwiers L.-H."/>
            <person name="Turgeon B."/>
            <person name="Goodwin S."/>
            <person name="Spatafora J."/>
            <person name="Crous P."/>
            <person name="Grigoriev I."/>
        </authorList>
    </citation>
    <scope>NUCLEOTIDE SEQUENCE</scope>
    <source>
        <strain evidence="1">CBS 101060</strain>
    </source>
</reference>
<sequence length="167" mass="18753">MLNSESPNVYSVINSPTYLSSDASLKPWRLCLIPTDQIECSLSGWHQLRSAPGIYLAQKCIGDKFYEVAVDPSYVPLLQFYKFECDFNYDPVEPVDADIRIHGKSHAKKRAETRFLRNAVKAIRSGLGRGLELCYCDIARSHGLQAPLEQAFLAEDISESYANTGLF</sequence>
<dbReference type="AlphaFoldDB" id="A0A9P4VN63"/>
<comment type="caution">
    <text evidence="1">The sequence shown here is derived from an EMBL/GenBank/DDBJ whole genome shotgun (WGS) entry which is preliminary data.</text>
</comment>
<dbReference type="EMBL" id="MU006126">
    <property type="protein sequence ID" value="KAF2834179.1"/>
    <property type="molecule type" value="Genomic_DNA"/>
</dbReference>
<keyword evidence="2" id="KW-1185">Reference proteome</keyword>